<gene>
    <name evidence="2" type="ORF">BT63DRAFT_429102</name>
</gene>
<dbReference type="Pfam" id="PF06912">
    <property type="entry name" value="DUF1275"/>
    <property type="match status" value="1"/>
</dbReference>
<dbReference type="InterPro" id="IPR010699">
    <property type="entry name" value="DUF1275"/>
</dbReference>
<feature type="transmembrane region" description="Helical" evidence="1">
    <location>
        <begin position="229"/>
        <end position="246"/>
    </location>
</feature>
<keyword evidence="3" id="KW-1185">Reference proteome</keyword>
<dbReference type="OrthoDB" id="5223589at2759"/>
<name>A0A6A6TYL2_9PEZI</name>
<keyword evidence="1" id="KW-0812">Transmembrane</keyword>
<keyword evidence="1" id="KW-1133">Transmembrane helix</keyword>
<protein>
    <recommendedName>
        <fullName evidence="4">DUF1275 domain protein</fullName>
    </recommendedName>
</protein>
<dbReference type="PANTHER" id="PTHR37488:SF2">
    <property type="entry name" value="DUF1275 DOMAIN-CONTAINING PROTEIN"/>
    <property type="match status" value="1"/>
</dbReference>
<evidence type="ECO:0000256" key="1">
    <source>
        <dbReference type="SAM" id="Phobius"/>
    </source>
</evidence>
<sequence length="291" mass="31167">MQDIKQRSLVRADAHILSPSSTAAQGVALNTVTSKEPSTSPMRKRTISTYLNESIREDLLLELELLLLAFGTGIQDACTYPDFFCFASNQTGNTVLLAIGVSGLAPGAFQFENIGISLSLFLAGGWVAGQIGNVVGTRRRLWLLLSSLIQTAMVWAAVAIQYCYPVVKNGPTSYLVLSLLAFSSAAQVAMSRGLKITEITTAMATAAYVDLVIDPNLYKGTNRGRNRRFAFLLALAGGSFAGAFANKGVNSAFALLIAAIIKTIAMLGLFFNRPVSLEEMDVKVDQVLMLG</sequence>
<feature type="transmembrane region" description="Helical" evidence="1">
    <location>
        <begin position="141"/>
        <end position="160"/>
    </location>
</feature>
<feature type="transmembrane region" description="Helical" evidence="1">
    <location>
        <begin position="172"/>
        <end position="190"/>
    </location>
</feature>
<dbReference type="EMBL" id="MU004241">
    <property type="protein sequence ID" value="KAF2665165.1"/>
    <property type="molecule type" value="Genomic_DNA"/>
</dbReference>
<proteinExistence type="predicted"/>
<keyword evidence="1" id="KW-0472">Membrane</keyword>
<dbReference type="Proteomes" id="UP000799302">
    <property type="component" value="Unassembled WGS sequence"/>
</dbReference>
<evidence type="ECO:0000313" key="2">
    <source>
        <dbReference type="EMBL" id="KAF2665165.1"/>
    </source>
</evidence>
<evidence type="ECO:0008006" key="4">
    <source>
        <dbReference type="Google" id="ProtNLM"/>
    </source>
</evidence>
<dbReference type="PANTHER" id="PTHR37488">
    <property type="entry name" value="DUF1275 DOMAIN-CONTAINING PROTEIN"/>
    <property type="match status" value="1"/>
</dbReference>
<feature type="transmembrane region" description="Helical" evidence="1">
    <location>
        <begin position="252"/>
        <end position="271"/>
    </location>
</feature>
<organism evidence="2 3">
    <name type="scientific">Microthyrium microscopicum</name>
    <dbReference type="NCBI Taxonomy" id="703497"/>
    <lineage>
        <taxon>Eukaryota</taxon>
        <taxon>Fungi</taxon>
        <taxon>Dikarya</taxon>
        <taxon>Ascomycota</taxon>
        <taxon>Pezizomycotina</taxon>
        <taxon>Dothideomycetes</taxon>
        <taxon>Dothideomycetes incertae sedis</taxon>
        <taxon>Microthyriales</taxon>
        <taxon>Microthyriaceae</taxon>
        <taxon>Microthyrium</taxon>
    </lineage>
</organism>
<evidence type="ECO:0000313" key="3">
    <source>
        <dbReference type="Proteomes" id="UP000799302"/>
    </source>
</evidence>
<accession>A0A6A6TYL2</accession>
<reference evidence="2" key="1">
    <citation type="journal article" date="2020" name="Stud. Mycol.">
        <title>101 Dothideomycetes genomes: a test case for predicting lifestyles and emergence of pathogens.</title>
        <authorList>
            <person name="Haridas S."/>
            <person name="Albert R."/>
            <person name="Binder M."/>
            <person name="Bloem J."/>
            <person name="Labutti K."/>
            <person name="Salamov A."/>
            <person name="Andreopoulos B."/>
            <person name="Baker S."/>
            <person name="Barry K."/>
            <person name="Bills G."/>
            <person name="Bluhm B."/>
            <person name="Cannon C."/>
            <person name="Castanera R."/>
            <person name="Culley D."/>
            <person name="Daum C."/>
            <person name="Ezra D."/>
            <person name="Gonzalez J."/>
            <person name="Henrissat B."/>
            <person name="Kuo A."/>
            <person name="Liang C."/>
            <person name="Lipzen A."/>
            <person name="Lutzoni F."/>
            <person name="Magnuson J."/>
            <person name="Mondo S."/>
            <person name="Nolan M."/>
            <person name="Ohm R."/>
            <person name="Pangilinan J."/>
            <person name="Park H.-J."/>
            <person name="Ramirez L."/>
            <person name="Alfaro M."/>
            <person name="Sun H."/>
            <person name="Tritt A."/>
            <person name="Yoshinaga Y."/>
            <person name="Zwiers L.-H."/>
            <person name="Turgeon B."/>
            <person name="Goodwin S."/>
            <person name="Spatafora J."/>
            <person name="Crous P."/>
            <person name="Grigoriev I."/>
        </authorList>
    </citation>
    <scope>NUCLEOTIDE SEQUENCE</scope>
    <source>
        <strain evidence="2">CBS 115976</strain>
    </source>
</reference>
<dbReference type="AlphaFoldDB" id="A0A6A6TYL2"/>